<protein>
    <recommendedName>
        <fullName evidence="3">DUF393 domain-containing protein</fullName>
    </recommendedName>
</protein>
<sequence>MAPRSSAAAPLPVLVFDGDCAFCTTSAGVITRRLRRSPDDYAVQPWQHLDLDALGLTPQECDEAVRWVDANGIPDAGHVAIARALRASRWWVRPLGVVLVAPGVNALAARAYRWVAANRHRLPGGTPACSLPPAA</sequence>
<gene>
    <name evidence="1" type="ORF">GCM10023153_17340</name>
</gene>
<reference evidence="2" key="1">
    <citation type="journal article" date="2019" name="Int. J. Syst. Evol. Microbiol.">
        <title>The Global Catalogue of Microorganisms (GCM) 10K type strain sequencing project: providing services to taxonomists for standard genome sequencing and annotation.</title>
        <authorList>
            <consortium name="The Broad Institute Genomics Platform"/>
            <consortium name="The Broad Institute Genome Sequencing Center for Infectious Disease"/>
            <person name="Wu L."/>
            <person name="Ma J."/>
        </authorList>
    </citation>
    <scope>NUCLEOTIDE SEQUENCE [LARGE SCALE GENOMIC DNA]</scope>
    <source>
        <strain evidence="2">JCM 17738</strain>
    </source>
</reference>
<dbReference type="RefSeq" id="WP_159900196.1">
    <property type="nucleotide sequence ID" value="NZ_BAABFX010000026.1"/>
</dbReference>
<dbReference type="InterPro" id="IPR007263">
    <property type="entry name" value="DCC1-like"/>
</dbReference>
<evidence type="ECO:0000313" key="1">
    <source>
        <dbReference type="EMBL" id="GAA4395384.1"/>
    </source>
</evidence>
<organism evidence="1 2">
    <name type="scientific">Ornithinibacter aureus</name>
    <dbReference type="NCBI Taxonomy" id="622664"/>
    <lineage>
        <taxon>Bacteria</taxon>
        <taxon>Bacillati</taxon>
        <taxon>Actinomycetota</taxon>
        <taxon>Actinomycetes</taxon>
        <taxon>Micrococcales</taxon>
        <taxon>Intrasporangiaceae</taxon>
        <taxon>Ornithinibacter</taxon>
    </lineage>
</organism>
<dbReference type="Proteomes" id="UP001500390">
    <property type="component" value="Unassembled WGS sequence"/>
</dbReference>
<evidence type="ECO:0008006" key="3">
    <source>
        <dbReference type="Google" id="ProtNLM"/>
    </source>
</evidence>
<accession>A0ABP8JSI7</accession>
<keyword evidence="2" id="KW-1185">Reference proteome</keyword>
<dbReference type="Pfam" id="PF04134">
    <property type="entry name" value="DCC1-like"/>
    <property type="match status" value="1"/>
</dbReference>
<dbReference type="EMBL" id="BAABFX010000026">
    <property type="protein sequence ID" value="GAA4395384.1"/>
    <property type="molecule type" value="Genomic_DNA"/>
</dbReference>
<comment type="caution">
    <text evidence="1">The sequence shown here is derived from an EMBL/GenBank/DDBJ whole genome shotgun (WGS) entry which is preliminary data.</text>
</comment>
<name>A0ABP8JSI7_9MICO</name>
<proteinExistence type="predicted"/>
<evidence type="ECO:0000313" key="2">
    <source>
        <dbReference type="Proteomes" id="UP001500390"/>
    </source>
</evidence>